<feature type="compositionally biased region" description="Basic and acidic residues" evidence="1">
    <location>
        <begin position="22"/>
        <end position="89"/>
    </location>
</feature>
<feature type="region of interest" description="Disordered" evidence="1">
    <location>
        <begin position="178"/>
        <end position="215"/>
    </location>
</feature>
<evidence type="ECO:0000313" key="3">
    <source>
        <dbReference type="Proteomes" id="UP001190700"/>
    </source>
</evidence>
<feature type="compositionally biased region" description="Basic and acidic residues" evidence="1">
    <location>
        <begin position="178"/>
        <end position="187"/>
    </location>
</feature>
<sequence>MEGEGEEKQSHGAQDEDGGEEETARRDHSDEDEEGRRLRKEKERNSSRRDHSDEDEEKRRLRKEKERESSPGHGRDGDDEERKKMERSASKTQRGALEGLGSDVLKCIRALYDDLQQSGGDDDSKVDAAAFGEALLDDPQLSEELEAACPGETKARLKALVGNLEACQGEKLSWQEMERALSGKNSKEDEEGDSAAEGSVERMAQDGSKLSSGGAQGALYTYNEELGLLMDPRAGGVDASGNQRMKFVEDGAGGQFRRVMDPEEEAALRRGGGLRQMFTLQKMQSFNLRKRRAARRANARAVDSHPGMLLKNFLDKMGRLLGIATLFSQESAAEGCLGSEGAHALGTLLRSG</sequence>
<organism evidence="2 3">
    <name type="scientific">Cymbomonas tetramitiformis</name>
    <dbReference type="NCBI Taxonomy" id="36881"/>
    <lineage>
        <taxon>Eukaryota</taxon>
        <taxon>Viridiplantae</taxon>
        <taxon>Chlorophyta</taxon>
        <taxon>Pyramimonadophyceae</taxon>
        <taxon>Pyramimonadales</taxon>
        <taxon>Pyramimonadaceae</taxon>
        <taxon>Cymbomonas</taxon>
    </lineage>
</organism>
<dbReference type="AlphaFoldDB" id="A0AAE0CGD6"/>
<comment type="caution">
    <text evidence="2">The sequence shown here is derived from an EMBL/GenBank/DDBJ whole genome shotgun (WGS) entry which is preliminary data.</text>
</comment>
<evidence type="ECO:0000256" key="1">
    <source>
        <dbReference type="SAM" id="MobiDB-lite"/>
    </source>
</evidence>
<evidence type="ECO:0000313" key="2">
    <source>
        <dbReference type="EMBL" id="KAK3254578.1"/>
    </source>
</evidence>
<protein>
    <submittedName>
        <fullName evidence="2">Uncharacterized protein</fullName>
    </submittedName>
</protein>
<reference evidence="2 3" key="1">
    <citation type="journal article" date="2015" name="Genome Biol. Evol.">
        <title>Comparative Genomics of a Bacterivorous Green Alga Reveals Evolutionary Causalities and Consequences of Phago-Mixotrophic Mode of Nutrition.</title>
        <authorList>
            <person name="Burns J.A."/>
            <person name="Paasch A."/>
            <person name="Narechania A."/>
            <person name="Kim E."/>
        </authorList>
    </citation>
    <scope>NUCLEOTIDE SEQUENCE [LARGE SCALE GENOMIC DNA]</scope>
    <source>
        <strain evidence="2 3">PLY_AMNH</strain>
    </source>
</reference>
<gene>
    <name evidence="2" type="ORF">CYMTET_36208</name>
</gene>
<proteinExistence type="predicted"/>
<feature type="non-terminal residue" evidence="2">
    <location>
        <position position="352"/>
    </location>
</feature>
<accession>A0AAE0CGD6</accession>
<feature type="compositionally biased region" description="Basic and acidic residues" evidence="1">
    <location>
        <begin position="1"/>
        <end position="14"/>
    </location>
</feature>
<feature type="region of interest" description="Disordered" evidence="1">
    <location>
        <begin position="1"/>
        <end position="100"/>
    </location>
</feature>
<name>A0AAE0CGD6_9CHLO</name>
<dbReference type="EMBL" id="LGRX02023396">
    <property type="protein sequence ID" value="KAK3254578.1"/>
    <property type="molecule type" value="Genomic_DNA"/>
</dbReference>
<dbReference type="Proteomes" id="UP001190700">
    <property type="component" value="Unassembled WGS sequence"/>
</dbReference>
<keyword evidence="3" id="KW-1185">Reference proteome</keyword>